<name>A0A2P2BPG3_9FIRM</name>
<evidence type="ECO:0000256" key="1">
    <source>
        <dbReference type="ARBA" id="ARBA00023002"/>
    </source>
</evidence>
<dbReference type="AlphaFoldDB" id="A0A2P2BPG3"/>
<accession>A0A2P2BPG3</accession>
<dbReference type="KEGG" id="rhom:FRIFI_0679"/>
<dbReference type="EMBL" id="LN650648">
    <property type="protein sequence ID" value="CEI72226.1"/>
    <property type="molecule type" value="Genomic_DNA"/>
</dbReference>
<dbReference type="Pfam" id="PF09338">
    <property type="entry name" value="Gly_reductase"/>
    <property type="match status" value="1"/>
</dbReference>
<dbReference type="InterPro" id="IPR015417">
    <property type="entry name" value="Gly_reductase_pB_sua/b"/>
</dbReference>
<keyword evidence="1" id="KW-0560">Oxidoreductase</keyword>
<organism evidence="2 3">
    <name type="scientific">Romboutsia hominis</name>
    <dbReference type="NCBI Taxonomy" id="1507512"/>
    <lineage>
        <taxon>Bacteria</taxon>
        <taxon>Bacillati</taxon>
        <taxon>Bacillota</taxon>
        <taxon>Clostridia</taxon>
        <taxon>Peptostreptococcales</taxon>
        <taxon>Peptostreptococcaceae</taxon>
        <taxon>Romboutsia</taxon>
    </lineage>
</organism>
<evidence type="ECO:0000313" key="2">
    <source>
        <dbReference type="EMBL" id="CEI72226.1"/>
    </source>
</evidence>
<proteinExistence type="predicted"/>
<gene>
    <name evidence="2" type="ORF">FRIFI_0679</name>
</gene>
<reference evidence="2 3" key="1">
    <citation type="submission" date="2014-09" db="EMBL/GenBank/DDBJ databases">
        <authorList>
            <person name="Hornung B.V."/>
        </authorList>
    </citation>
    <scope>NUCLEOTIDE SEQUENCE [LARGE SCALE GENOMIC DNA]</scope>
    <source>
        <strain evidence="2 3">FRIFI</strain>
    </source>
</reference>
<protein>
    <submittedName>
        <fullName evidence="2">Glycine/sarcosine/betaine reductase component B subunits</fullName>
    </submittedName>
</protein>
<sequence>MLKEIGGDEHIKSIDLELAHSGESVRIVPVKDVIEPRVKVEGNGGIFPGIISKIELLEVKKLMQFMGVLLLLLVK</sequence>
<evidence type="ECO:0000313" key="3">
    <source>
        <dbReference type="Proteomes" id="UP000245695"/>
    </source>
</evidence>
<dbReference type="GO" id="GO:0050485">
    <property type="term" value="F:oxidoreductase activity, acting on X-H and Y-H to form an X-Y bond, with a disulfide as acceptor"/>
    <property type="evidence" value="ECO:0007669"/>
    <property type="project" value="InterPro"/>
</dbReference>
<keyword evidence="3" id="KW-1185">Reference proteome</keyword>
<dbReference type="Proteomes" id="UP000245695">
    <property type="component" value="Chromosome 1"/>
</dbReference>